<organism evidence="2 3">
    <name type="scientific">Micromonospora humi</name>
    <dbReference type="NCBI Taxonomy" id="745366"/>
    <lineage>
        <taxon>Bacteria</taxon>
        <taxon>Bacillati</taxon>
        <taxon>Actinomycetota</taxon>
        <taxon>Actinomycetes</taxon>
        <taxon>Micromonosporales</taxon>
        <taxon>Micromonosporaceae</taxon>
        <taxon>Micromonospora</taxon>
    </lineage>
</organism>
<accession>A0A1C5GRR6</accession>
<dbReference type="STRING" id="745366.GA0070213_101470"/>
<dbReference type="EMBL" id="FMDM01000001">
    <property type="protein sequence ID" value="SCG36486.1"/>
    <property type="molecule type" value="Genomic_DNA"/>
</dbReference>
<evidence type="ECO:0000313" key="3">
    <source>
        <dbReference type="Proteomes" id="UP000199360"/>
    </source>
</evidence>
<dbReference type="OrthoDB" id="3212826at2"/>
<dbReference type="PANTHER" id="PTHR35908">
    <property type="entry name" value="HYPOTHETICAL FUSION PROTEIN"/>
    <property type="match status" value="1"/>
</dbReference>
<dbReference type="Pfam" id="PF18029">
    <property type="entry name" value="Glyoxalase_6"/>
    <property type="match status" value="1"/>
</dbReference>
<protein>
    <submittedName>
        <fullName evidence="2">Glyoxalase-like domain-containing protein</fullName>
    </submittedName>
</protein>
<dbReference type="Gene3D" id="3.10.180.10">
    <property type="entry name" value="2,3-Dihydroxybiphenyl 1,2-Dioxygenase, domain 1"/>
    <property type="match status" value="1"/>
</dbReference>
<dbReference type="Proteomes" id="UP000199360">
    <property type="component" value="Unassembled WGS sequence"/>
</dbReference>
<proteinExistence type="predicted"/>
<keyword evidence="3" id="KW-1185">Reference proteome</keyword>
<dbReference type="InterPro" id="IPR029068">
    <property type="entry name" value="Glyas_Bleomycin-R_OHBP_Dase"/>
</dbReference>
<dbReference type="AlphaFoldDB" id="A0A1C5GRR6"/>
<dbReference type="RefSeq" id="WP_091056230.1">
    <property type="nucleotide sequence ID" value="NZ_FMDM01000001.1"/>
</dbReference>
<dbReference type="InterPro" id="IPR041581">
    <property type="entry name" value="Glyoxalase_6"/>
</dbReference>
<dbReference type="PANTHER" id="PTHR35908:SF1">
    <property type="entry name" value="CONSERVED PROTEIN"/>
    <property type="match status" value="1"/>
</dbReference>
<dbReference type="CDD" id="cd06587">
    <property type="entry name" value="VOC"/>
    <property type="match status" value="1"/>
</dbReference>
<evidence type="ECO:0000259" key="1">
    <source>
        <dbReference type="Pfam" id="PF18029"/>
    </source>
</evidence>
<gene>
    <name evidence="2" type="ORF">GA0070213_101470</name>
</gene>
<reference evidence="3" key="1">
    <citation type="submission" date="2016-06" db="EMBL/GenBank/DDBJ databases">
        <authorList>
            <person name="Varghese N."/>
            <person name="Submissions Spin"/>
        </authorList>
    </citation>
    <scope>NUCLEOTIDE SEQUENCE [LARGE SCALE GENOMIC DNA]</scope>
    <source>
        <strain evidence="3">DSM 45647</strain>
    </source>
</reference>
<name>A0A1C5GRR6_9ACTN</name>
<dbReference type="SUPFAM" id="SSF54593">
    <property type="entry name" value="Glyoxalase/Bleomycin resistance protein/Dihydroxybiphenyl dioxygenase"/>
    <property type="match status" value="1"/>
</dbReference>
<feature type="domain" description="Glyoxalase-like" evidence="1">
    <location>
        <begin position="8"/>
        <end position="116"/>
    </location>
</feature>
<evidence type="ECO:0000313" key="2">
    <source>
        <dbReference type="EMBL" id="SCG36486.1"/>
    </source>
</evidence>
<sequence>MGTVIRNIAFDCADPYELAHFWAEVFECPVDPGFQPDDEEVAIEPPGGGRLYFQRVPERKSVKNRVHICLQPDGPRDQEVERVGALGAAIVDDRRHPDGSGWVVMADPEGNEFCVVRSDAERPDTA</sequence>